<evidence type="ECO:0000256" key="1">
    <source>
        <dbReference type="ARBA" id="ARBA00022670"/>
    </source>
</evidence>
<dbReference type="InterPro" id="IPR051156">
    <property type="entry name" value="Mito/Outer_Membr_Metalloprot"/>
</dbReference>
<evidence type="ECO:0000313" key="8">
    <source>
        <dbReference type="EMBL" id="PKK90477.1"/>
    </source>
</evidence>
<protein>
    <recommendedName>
        <fullName evidence="7">Peptidase M48 domain-containing protein</fullName>
    </recommendedName>
</protein>
<dbReference type="GO" id="GO:0046872">
    <property type="term" value="F:metal ion binding"/>
    <property type="evidence" value="ECO:0007669"/>
    <property type="project" value="UniProtKB-KW"/>
</dbReference>
<evidence type="ECO:0000256" key="3">
    <source>
        <dbReference type="ARBA" id="ARBA00022801"/>
    </source>
</evidence>
<dbReference type="GO" id="GO:0016020">
    <property type="term" value="C:membrane"/>
    <property type="evidence" value="ECO:0007669"/>
    <property type="project" value="TreeGrafter"/>
</dbReference>
<evidence type="ECO:0000256" key="6">
    <source>
        <dbReference type="RuleBase" id="RU003983"/>
    </source>
</evidence>
<evidence type="ECO:0000313" key="9">
    <source>
        <dbReference type="Proteomes" id="UP000233256"/>
    </source>
</evidence>
<evidence type="ECO:0000256" key="4">
    <source>
        <dbReference type="ARBA" id="ARBA00022833"/>
    </source>
</evidence>
<comment type="caution">
    <text evidence="8">The sequence shown here is derived from an EMBL/GenBank/DDBJ whole genome shotgun (WGS) entry which is preliminary data.</text>
</comment>
<dbReference type="InterPro" id="IPR001915">
    <property type="entry name" value="Peptidase_M48"/>
</dbReference>
<keyword evidence="1 6" id="KW-0645">Protease</keyword>
<keyword evidence="5 6" id="KW-0482">Metalloprotease</keyword>
<comment type="similarity">
    <text evidence="6">Belongs to the peptidase M48 family.</text>
</comment>
<keyword evidence="3 6" id="KW-0378">Hydrolase</keyword>
<dbReference type="GO" id="GO:0004222">
    <property type="term" value="F:metalloendopeptidase activity"/>
    <property type="evidence" value="ECO:0007669"/>
    <property type="project" value="InterPro"/>
</dbReference>
<dbReference type="Gene3D" id="3.30.2010.10">
    <property type="entry name" value="Metalloproteases ('zincins'), catalytic domain"/>
    <property type="match status" value="1"/>
</dbReference>
<dbReference type="CDD" id="cd07333">
    <property type="entry name" value="M48C_bepA_like"/>
    <property type="match status" value="1"/>
</dbReference>
<dbReference type="PANTHER" id="PTHR22726:SF1">
    <property type="entry name" value="METALLOENDOPEPTIDASE OMA1, MITOCHONDRIAL"/>
    <property type="match status" value="1"/>
</dbReference>
<gene>
    <name evidence="8" type="ORF">CVV64_08925</name>
</gene>
<name>A0A2N1PQ62_9BACT</name>
<organism evidence="8 9">
    <name type="scientific">Candidatus Wallbacteria bacterium HGW-Wallbacteria-1</name>
    <dbReference type="NCBI Taxonomy" id="2013854"/>
    <lineage>
        <taxon>Bacteria</taxon>
        <taxon>Candidatus Walliibacteriota</taxon>
    </lineage>
</organism>
<reference evidence="8 9" key="1">
    <citation type="journal article" date="2017" name="ISME J.">
        <title>Potential for microbial H2 and metal transformations associated with novel bacteria and archaea in deep terrestrial subsurface sediments.</title>
        <authorList>
            <person name="Hernsdorf A.W."/>
            <person name="Amano Y."/>
            <person name="Miyakawa K."/>
            <person name="Ise K."/>
            <person name="Suzuki Y."/>
            <person name="Anantharaman K."/>
            <person name="Probst A."/>
            <person name="Burstein D."/>
            <person name="Thomas B.C."/>
            <person name="Banfield J.F."/>
        </authorList>
    </citation>
    <scope>NUCLEOTIDE SEQUENCE [LARGE SCALE GENOMIC DNA]</scope>
    <source>
        <strain evidence="8">HGW-Wallbacteria-1</strain>
    </source>
</reference>
<dbReference type="PANTHER" id="PTHR22726">
    <property type="entry name" value="METALLOENDOPEPTIDASE OMA1"/>
    <property type="match status" value="1"/>
</dbReference>
<dbReference type="Pfam" id="PF01435">
    <property type="entry name" value="Peptidase_M48"/>
    <property type="match status" value="1"/>
</dbReference>
<accession>A0A2N1PQ62</accession>
<comment type="cofactor">
    <cofactor evidence="6">
        <name>Zn(2+)</name>
        <dbReference type="ChEBI" id="CHEBI:29105"/>
    </cofactor>
    <text evidence="6">Binds 1 zinc ion per subunit.</text>
</comment>
<evidence type="ECO:0000259" key="7">
    <source>
        <dbReference type="Pfam" id="PF01435"/>
    </source>
</evidence>
<dbReference type="Proteomes" id="UP000233256">
    <property type="component" value="Unassembled WGS sequence"/>
</dbReference>
<keyword evidence="2" id="KW-0479">Metal-binding</keyword>
<keyword evidence="4 6" id="KW-0862">Zinc</keyword>
<evidence type="ECO:0000256" key="2">
    <source>
        <dbReference type="ARBA" id="ARBA00022723"/>
    </source>
</evidence>
<proteinExistence type="inferred from homology"/>
<dbReference type="GO" id="GO:0051603">
    <property type="term" value="P:proteolysis involved in protein catabolic process"/>
    <property type="evidence" value="ECO:0007669"/>
    <property type="project" value="TreeGrafter"/>
</dbReference>
<evidence type="ECO:0000256" key="5">
    <source>
        <dbReference type="ARBA" id="ARBA00023049"/>
    </source>
</evidence>
<feature type="domain" description="Peptidase M48" evidence="7">
    <location>
        <begin position="83"/>
        <end position="262"/>
    </location>
</feature>
<sequence>MITCQCSMNFGGIAMNPRKPGLSGLIIFALIMFFLSSVAEAGVFSSIKRSIDKGRYAFEKELGKRTRDSMIEKNGLVSDPAMTLRVRHIGRRMARICDRPDVDYEFYVLDTEEVNAFAAPGGFIFVTRGLMKTVADDNELAFVIGHEVGHVVRKHSLHEIEKSLMISGVLSLFLSGKTISDSQWLGIVNGLVSMKRSRSNEYEADWQGISNSVRSGFSPFGSVAFFEKLNKLSGSGGSKTVDKVAAFFSTHPPTTDRIGRAQGVINEFADQIRVK</sequence>
<dbReference type="AlphaFoldDB" id="A0A2N1PQ62"/>
<dbReference type="EMBL" id="PGXC01000005">
    <property type="protein sequence ID" value="PKK90477.1"/>
    <property type="molecule type" value="Genomic_DNA"/>
</dbReference>